<feature type="domain" description="Nudix hydrolase" evidence="5">
    <location>
        <begin position="116"/>
        <end position="259"/>
    </location>
</feature>
<evidence type="ECO:0000259" key="5">
    <source>
        <dbReference type="PROSITE" id="PS51462"/>
    </source>
</evidence>
<evidence type="ECO:0000256" key="4">
    <source>
        <dbReference type="RuleBase" id="RU003476"/>
    </source>
</evidence>
<dbReference type="InterPro" id="IPR000086">
    <property type="entry name" value="NUDIX_hydrolase_dom"/>
</dbReference>
<dbReference type="Pfam" id="PF00293">
    <property type="entry name" value="NUDIX"/>
    <property type="match status" value="1"/>
</dbReference>
<dbReference type="InterPro" id="IPR025109">
    <property type="entry name" value="DUF4031"/>
</dbReference>
<dbReference type="EMBL" id="CP031229">
    <property type="protein sequence ID" value="AXH97435.1"/>
    <property type="molecule type" value="Genomic_DNA"/>
</dbReference>
<reference evidence="6 7" key="1">
    <citation type="submission" date="2018-07" db="EMBL/GenBank/DDBJ databases">
        <title>Complete genome sequencing of Ornithinimicrobium sp. AMA3305.</title>
        <authorList>
            <person name="Bae J.-W."/>
        </authorList>
    </citation>
    <scope>NUCLEOTIDE SEQUENCE [LARGE SCALE GENOMIC DNA]</scope>
    <source>
        <strain evidence="6 7">AMA3305</strain>
    </source>
</reference>
<dbReference type="PROSITE" id="PS51462">
    <property type="entry name" value="NUDIX"/>
    <property type="match status" value="1"/>
</dbReference>
<evidence type="ECO:0000256" key="1">
    <source>
        <dbReference type="ARBA" id="ARBA00001946"/>
    </source>
</evidence>
<keyword evidence="3 4" id="KW-0378">Hydrolase</keyword>
<keyword evidence="7" id="KW-1185">Reference proteome</keyword>
<accession>A0A345NQX7</accession>
<dbReference type="Proteomes" id="UP000253790">
    <property type="component" value="Chromosome"/>
</dbReference>
<dbReference type="PANTHER" id="PTHR43046:SF14">
    <property type="entry name" value="MUTT_NUDIX FAMILY PROTEIN"/>
    <property type="match status" value="1"/>
</dbReference>
<dbReference type="Gene3D" id="3.90.79.10">
    <property type="entry name" value="Nucleoside Triphosphate Pyrophosphohydrolase"/>
    <property type="match status" value="1"/>
</dbReference>
<protein>
    <submittedName>
        <fullName evidence="6">DUF4031 domain-containing protein</fullName>
    </submittedName>
</protein>
<dbReference type="AlphaFoldDB" id="A0A345NQX7"/>
<comment type="cofactor">
    <cofactor evidence="1">
        <name>Mg(2+)</name>
        <dbReference type="ChEBI" id="CHEBI:18420"/>
    </cofactor>
</comment>
<dbReference type="KEGG" id="orn:DV701_16130"/>
<name>A0A345NQX7_9MICO</name>
<evidence type="ECO:0000313" key="7">
    <source>
        <dbReference type="Proteomes" id="UP000253790"/>
    </source>
</evidence>
<dbReference type="OrthoDB" id="9808993at2"/>
<evidence type="ECO:0000313" key="6">
    <source>
        <dbReference type="EMBL" id="AXH97435.1"/>
    </source>
</evidence>
<dbReference type="PRINTS" id="PR00502">
    <property type="entry name" value="NUDIXFAMILY"/>
</dbReference>
<evidence type="ECO:0000256" key="2">
    <source>
        <dbReference type="ARBA" id="ARBA00005582"/>
    </source>
</evidence>
<proteinExistence type="inferred from homology"/>
<evidence type="ECO:0000256" key="3">
    <source>
        <dbReference type="ARBA" id="ARBA00022801"/>
    </source>
</evidence>
<dbReference type="InterPro" id="IPR020476">
    <property type="entry name" value="Nudix_hydrolase"/>
</dbReference>
<dbReference type="PROSITE" id="PS00893">
    <property type="entry name" value="NUDIX_BOX"/>
    <property type="match status" value="1"/>
</dbReference>
<dbReference type="Pfam" id="PF13223">
    <property type="entry name" value="DUF4031"/>
    <property type="match status" value="1"/>
</dbReference>
<dbReference type="SUPFAM" id="SSF55811">
    <property type="entry name" value="Nudix"/>
    <property type="match status" value="1"/>
</dbReference>
<sequence length="261" mass="28496">MTILVDPPMWPAHGRLWSHVISDSTLEELHAFARRVDIPARSFEGDHYDLPEERYGEALAAGAVPVTGSELARALRDSGLRFRKRKGERPLARVQDGLAAATGAPHVLDVVASPHERHTSGAAVVFVRTRAARGDDALMALVRNAARPGWAPPGGKREPGETVRQGAVRELVEETGLVLGTETLRPVGYERITVQPGADPAPFGAGVNYLQAFAAAVDVAVPLRPDLDDVLEAGWFTRARAHSVAGTEPWWPLVEWWWERH</sequence>
<dbReference type="InterPro" id="IPR020084">
    <property type="entry name" value="NUDIX_hydrolase_CS"/>
</dbReference>
<dbReference type="RefSeq" id="WP_114929800.1">
    <property type="nucleotide sequence ID" value="NZ_CP031229.1"/>
</dbReference>
<gene>
    <name evidence="6" type="ORF">DV701_16130</name>
</gene>
<dbReference type="InterPro" id="IPR015797">
    <property type="entry name" value="NUDIX_hydrolase-like_dom_sf"/>
</dbReference>
<dbReference type="GO" id="GO:0016787">
    <property type="term" value="F:hydrolase activity"/>
    <property type="evidence" value="ECO:0007669"/>
    <property type="project" value="UniProtKB-KW"/>
</dbReference>
<organism evidence="6 7">
    <name type="scientific">Ornithinimicrobium avium</name>
    <dbReference type="NCBI Taxonomy" id="2283195"/>
    <lineage>
        <taxon>Bacteria</taxon>
        <taxon>Bacillati</taxon>
        <taxon>Actinomycetota</taxon>
        <taxon>Actinomycetes</taxon>
        <taxon>Micrococcales</taxon>
        <taxon>Ornithinimicrobiaceae</taxon>
        <taxon>Ornithinimicrobium</taxon>
    </lineage>
</organism>
<comment type="similarity">
    <text evidence="2 4">Belongs to the Nudix hydrolase family.</text>
</comment>
<dbReference type="PANTHER" id="PTHR43046">
    <property type="entry name" value="GDP-MANNOSE MANNOSYL HYDROLASE"/>
    <property type="match status" value="1"/>
</dbReference>